<feature type="coiled-coil region" evidence="1">
    <location>
        <begin position="85"/>
        <end position="112"/>
    </location>
</feature>
<evidence type="ECO:0000313" key="3">
    <source>
        <dbReference type="EMBL" id="CAF1512044.1"/>
    </source>
</evidence>
<evidence type="ECO:0000256" key="1">
    <source>
        <dbReference type="SAM" id="Coils"/>
    </source>
</evidence>
<gene>
    <name evidence="3" type="ORF">IZO911_LOCUS45504</name>
</gene>
<feature type="chain" id="PRO_5032563889" evidence="2">
    <location>
        <begin position="20"/>
        <end position="146"/>
    </location>
</feature>
<dbReference type="Proteomes" id="UP000663860">
    <property type="component" value="Unassembled WGS sequence"/>
</dbReference>
<dbReference type="AlphaFoldDB" id="A0A815TXI0"/>
<organism evidence="3 4">
    <name type="scientific">Adineta steineri</name>
    <dbReference type="NCBI Taxonomy" id="433720"/>
    <lineage>
        <taxon>Eukaryota</taxon>
        <taxon>Metazoa</taxon>
        <taxon>Spiralia</taxon>
        <taxon>Gnathifera</taxon>
        <taxon>Rotifera</taxon>
        <taxon>Eurotatoria</taxon>
        <taxon>Bdelloidea</taxon>
        <taxon>Adinetida</taxon>
        <taxon>Adinetidae</taxon>
        <taxon>Adineta</taxon>
    </lineage>
</organism>
<keyword evidence="1" id="KW-0175">Coiled coil</keyword>
<name>A0A815TXI0_9BILA</name>
<sequence length="146" mass="16496">MRAVILLSLLVAFISTINCQWSTVQQTQRGLPVQQISVVKPIGFTPNTLNNRFILQNDISRSRIPFPQCISSEQSQVLLDPSTLQKLLHQKLQEEERKLKQERIRNDGLRNNDIMDFDAIQLRADALNGALVARAATKVSAEIMSQ</sequence>
<accession>A0A815TXI0</accession>
<keyword evidence="2" id="KW-0732">Signal</keyword>
<dbReference type="EMBL" id="CAJNOE010004387">
    <property type="protein sequence ID" value="CAF1512044.1"/>
    <property type="molecule type" value="Genomic_DNA"/>
</dbReference>
<evidence type="ECO:0000256" key="2">
    <source>
        <dbReference type="SAM" id="SignalP"/>
    </source>
</evidence>
<protein>
    <submittedName>
        <fullName evidence="3">Uncharacterized protein</fullName>
    </submittedName>
</protein>
<proteinExistence type="predicted"/>
<feature type="signal peptide" evidence="2">
    <location>
        <begin position="1"/>
        <end position="19"/>
    </location>
</feature>
<reference evidence="3" key="1">
    <citation type="submission" date="2021-02" db="EMBL/GenBank/DDBJ databases">
        <authorList>
            <person name="Nowell W R."/>
        </authorList>
    </citation>
    <scope>NUCLEOTIDE SEQUENCE</scope>
</reference>
<comment type="caution">
    <text evidence="3">The sequence shown here is derived from an EMBL/GenBank/DDBJ whole genome shotgun (WGS) entry which is preliminary data.</text>
</comment>
<evidence type="ECO:0000313" key="4">
    <source>
        <dbReference type="Proteomes" id="UP000663860"/>
    </source>
</evidence>